<keyword evidence="1" id="KW-0812">Transmembrane</keyword>
<feature type="transmembrane region" description="Helical" evidence="1">
    <location>
        <begin position="341"/>
        <end position="363"/>
    </location>
</feature>
<name>A0A7J9I3W3_9ROSI</name>
<feature type="non-terminal residue" evidence="2">
    <location>
        <position position="366"/>
    </location>
</feature>
<keyword evidence="3" id="KW-1185">Reference proteome</keyword>
<evidence type="ECO:0000256" key="1">
    <source>
        <dbReference type="SAM" id="Phobius"/>
    </source>
</evidence>
<dbReference type="EMBL" id="JABFAD010000013">
    <property type="protein sequence ID" value="MBA0816806.1"/>
    <property type="molecule type" value="Genomic_DNA"/>
</dbReference>
<gene>
    <name evidence="2" type="ORF">Gohar_001428</name>
</gene>
<keyword evidence="1" id="KW-0472">Membrane</keyword>
<feature type="transmembrane region" description="Helical" evidence="1">
    <location>
        <begin position="313"/>
        <end position="335"/>
    </location>
</feature>
<accession>A0A7J9I3W3</accession>
<dbReference type="Proteomes" id="UP000593560">
    <property type="component" value="Unassembled WGS sequence"/>
</dbReference>
<dbReference type="Pfam" id="PF03140">
    <property type="entry name" value="DUF247"/>
    <property type="match status" value="1"/>
</dbReference>
<dbReference type="PANTHER" id="PTHR31170:SF17">
    <property type="match status" value="1"/>
</dbReference>
<reference evidence="2 3" key="1">
    <citation type="journal article" date="2019" name="Genome Biol. Evol.">
        <title>Insights into the evolution of the New World diploid cottons (Gossypium, subgenus Houzingenia) based on genome sequencing.</title>
        <authorList>
            <person name="Grover C.E."/>
            <person name="Arick M.A. 2nd"/>
            <person name="Thrash A."/>
            <person name="Conover J.L."/>
            <person name="Sanders W.S."/>
            <person name="Peterson D.G."/>
            <person name="Frelichowski J.E."/>
            <person name="Scheffler J.A."/>
            <person name="Scheffler B.E."/>
            <person name="Wendel J.F."/>
        </authorList>
    </citation>
    <scope>NUCLEOTIDE SEQUENCE [LARGE SCALE GENOMIC DNA]</scope>
    <source>
        <strain evidence="2">0</strain>
        <tissue evidence="2">Leaf</tissue>
    </source>
</reference>
<evidence type="ECO:0000313" key="3">
    <source>
        <dbReference type="Proteomes" id="UP000593560"/>
    </source>
</evidence>
<evidence type="ECO:0000313" key="2">
    <source>
        <dbReference type="EMBL" id="MBA0816806.1"/>
    </source>
</evidence>
<sequence>MPMQIEGWNLMIVVPQLDISDDFSTICYDNSSIVAVAVNPILHSKFKDVELDLFFVHEKVADGSLVVGEVPACDQVVDVLTKPLFASSFAHFRNILQVLPVEKMDVCKLERPVQDNILYNLLMLENQLPFFVLFELHRMIMGNGEDKNQNPNVHENLYKATELEEPRINFHGVVKDNDGHQLRIVGLFDIIFNENTKELRIPTLHVDDDPKSFFCNFMAYEQFIPSGEPTFVLDYMVIMDSLVNTGKDVHLLCNNGIVANWLGDEEAVAQMFNKLLHFINSPEDFYYIEIFDKEGEHCQKKWNKWKARLKKDYFNSFWSFISFLVALPCFSLPYYNFKRVFMVIFLVSIYCWRLNIVGFFFILNDV</sequence>
<proteinExistence type="predicted"/>
<dbReference type="AlphaFoldDB" id="A0A7J9I3W3"/>
<protein>
    <submittedName>
        <fullName evidence="2">Uncharacterized protein</fullName>
    </submittedName>
</protein>
<dbReference type="OrthoDB" id="1001983at2759"/>
<keyword evidence="1" id="KW-1133">Transmembrane helix</keyword>
<organism evidence="2 3">
    <name type="scientific">Gossypium harknessii</name>
    <dbReference type="NCBI Taxonomy" id="34285"/>
    <lineage>
        <taxon>Eukaryota</taxon>
        <taxon>Viridiplantae</taxon>
        <taxon>Streptophyta</taxon>
        <taxon>Embryophyta</taxon>
        <taxon>Tracheophyta</taxon>
        <taxon>Spermatophyta</taxon>
        <taxon>Magnoliopsida</taxon>
        <taxon>eudicotyledons</taxon>
        <taxon>Gunneridae</taxon>
        <taxon>Pentapetalae</taxon>
        <taxon>rosids</taxon>
        <taxon>malvids</taxon>
        <taxon>Malvales</taxon>
        <taxon>Malvaceae</taxon>
        <taxon>Malvoideae</taxon>
        <taxon>Gossypium</taxon>
    </lineage>
</organism>
<comment type="caution">
    <text evidence="2">The sequence shown here is derived from an EMBL/GenBank/DDBJ whole genome shotgun (WGS) entry which is preliminary data.</text>
</comment>
<dbReference type="InterPro" id="IPR004158">
    <property type="entry name" value="DUF247_pln"/>
</dbReference>
<dbReference type="PANTHER" id="PTHR31170">
    <property type="entry name" value="BNAC04G53230D PROTEIN"/>
    <property type="match status" value="1"/>
</dbReference>